<dbReference type="InterPro" id="IPR051784">
    <property type="entry name" value="Nod_factor_ABC_transporter"/>
</dbReference>
<dbReference type="PROSITE" id="PS51012">
    <property type="entry name" value="ABC_TM2"/>
    <property type="match status" value="1"/>
</dbReference>
<keyword evidence="6" id="KW-1003">Cell membrane</keyword>
<evidence type="ECO:0000256" key="4">
    <source>
        <dbReference type="ARBA" id="ARBA00023136"/>
    </source>
</evidence>
<dbReference type="PANTHER" id="PTHR43229">
    <property type="entry name" value="NODULATION PROTEIN J"/>
    <property type="match status" value="1"/>
</dbReference>
<evidence type="ECO:0000256" key="5">
    <source>
        <dbReference type="ARBA" id="ARBA00023251"/>
    </source>
</evidence>
<keyword evidence="11" id="KW-1185">Reference proteome</keyword>
<evidence type="ECO:0000313" key="10">
    <source>
        <dbReference type="Proteomes" id="UP001224412"/>
    </source>
</evidence>
<dbReference type="GO" id="GO:0046677">
    <property type="term" value="P:response to antibiotic"/>
    <property type="evidence" value="ECO:0007669"/>
    <property type="project" value="UniProtKB-KW"/>
</dbReference>
<feature type="transmembrane region" description="Helical" evidence="6">
    <location>
        <begin position="38"/>
        <end position="59"/>
    </location>
</feature>
<dbReference type="Proteomes" id="UP001224412">
    <property type="component" value="Unassembled WGS sequence"/>
</dbReference>
<protein>
    <recommendedName>
        <fullName evidence="6">Transport permease protein</fullName>
    </recommendedName>
</protein>
<dbReference type="Proteomes" id="UP001239759">
    <property type="component" value="Unassembled WGS sequence"/>
</dbReference>
<dbReference type="AlphaFoldDB" id="A0AAP4BSV5"/>
<name>A0AAP4BSV5_9CORY</name>
<proteinExistence type="inferred from homology"/>
<dbReference type="EMBL" id="JASNVH010000018">
    <property type="protein sequence ID" value="MDK4307850.1"/>
    <property type="molecule type" value="Genomic_DNA"/>
</dbReference>
<dbReference type="GO" id="GO:0043190">
    <property type="term" value="C:ATP-binding cassette (ABC) transporter complex"/>
    <property type="evidence" value="ECO:0007669"/>
    <property type="project" value="InterPro"/>
</dbReference>
<feature type="domain" description="ABC transmembrane type-2" evidence="7">
    <location>
        <begin position="37"/>
        <end position="272"/>
    </location>
</feature>
<sequence>MSTTSPTPAITSAPAMWLADVRAVVIRNLIRMRRSPDIIVFTVLQPIMFVLLFSQVFGGAIDIPGMSYENFLMPGIFVQSAIFGSTTSGLFIANDKKDGLISRYKTLPMARSAVVFGRTVADITLASVTLLVMVVTGLAIGWRPESFWGFVQGYLLLLLFVWAFSWLMVTLGLVVPRPEAMNSATFITLFPLTFLSNAFVPQETMPTPLRVFAEWNPLSALVQALRDLFGNNGALETPDVWSLQNPVALVLVGAALFFVVFCPLAVRAYDRKA</sequence>
<reference evidence="9 11" key="1">
    <citation type="submission" date="2023-05" db="EMBL/GenBank/DDBJ databases">
        <title>Metabolic capabilities are highly conserved among human nasal-associated Corynebacterium species in pangenomic analyses.</title>
        <authorList>
            <person name="Tran T.H."/>
            <person name="Roberts A.Q."/>
            <person name="Escapa I.F."/>
            <person name="Gao W."/>
            <person name="Conlan S."/>
            <person name="Kong H."/>
            <person name="Segre J.A."/>
            <person name="Kelly M.S."/>
            <person name="Lemon K.P."/>
        </authorList>
    </citation>
    <scope>NUCLEOTIDE SEQUENCE</scope>
    <source>
        <strain evidence="9">KPL2773</strain>
        <strain evidence="8 11">KPL3772</strain>
    </source>
</reference>
<keyword evidence="4 6" id="KW-0472">Membrane</keyword>
<dbReference type="Pfam" id="PF01061">
    <property type="entry name" value="ABC2_membrane"/>
    <property type="match status" value="1"/>
</dbReference>
<keyword evidence="3 6" id="KW-1133">Transmembrane helix</keyword>
<evidence type="ECO:0000256" key="3">
    <source>
        <dbReference type="ARBA" id="ARBA00022989"/>
    </source>
</evidence>
<dbReference type="PANTHER" id="PTHR43229:SF2">
    <property type="entry name" value="NODULATION PROTEIN J"/>
    <property type="match status" value="1"/>
</dbReference>
<dbReference type="InterPro" id="IPR000412">
    <property type="entry name" value="ABC_2_transport"/>
</dbReference>
<gene>
    <name evidence="8" type="ORF">QPX23_10060</name>
    <name evidence="9" type="ORF">QPX42_09920</name>
</gene>
<feature type="transmembrane region" description="Helical" evidence="6">
    <location>
        <begin position="115"/>
        <end position="142"/>
    </location>
</feature>
<evidence type="ECO:0000313" key="9">
    <source>
        <dbReference type="EMBL" id="MDK4307850.1"/>
    </source>
</evidence>
<dbReference type="InterPro" id="IPR013525">
    <property type="entry name" value="ABC2_TM"/>
</dbReference>
<organism evidence="9 10">
    <name type="scientific">Corynebacterium pseudodiphtheriticum</name>
    <dbReference type="NCBI Taxonomy" id="37637"/>
    <lineage>
        <taxon>Bacteria</taxon>
        <taxon>Bacillati</taxon>
        <taxon>Actinomycetota</taxon>
        <taxon>Actinomycetes</taxon>
        <taxon>Mycobacteriales</taxon>
        <taxon>Corynebacteriaceae</taxon>
        <taxon>Corynebacterium</taxon>
    </lineage>
</organism>
<dbReference type="PIRSF" id="PIRSF006648">
    <property type="entry name" value="DrrB"/>
    <property type="match status" value="1"/>
</dbReference>
<keyword evidence="5" id="KW-0046">Antibiotic resistance</keyword>
<dbReference type="RefSeq" id="WP_239265715.1">
    <property type="nucleotide sequence ID" value="NZ_JAKRDN010000012.1"/>
</dbReference>
<evidence type="ECO:0000313" key="11">
    <source>
        <dbReference type="Proteomes" id="UP001239759"/>
    </source>
</evidence>
<feature type="transmembrane region" description="Helical" evidence="6">
    <location>
        <begin position="71"/>
        <end position="94"/>
    </location>
</feature>
<comment type="subcellular location">
    <subcellularLocation>
        <location evidence="6">Cell membrane</location>
        <topology evidence="6">Multi-pass membrane protein</topology>
    </subcellularLocation>
    <subcellularLocation>
        <location evidence="1">Membrane</location>
        <topology evidence="1">Multi-pass membrane protein</topology>
    </subcellularLocation>
</comment>
<dbReference type="GO" id="GO:0140359">
    <property type="term" value="F:ABC-type transporter activity"/>
    <property type="evidence" value="ECO:0007669"/>
    <property type="project" value="InterPro"/>
</dbReference>
<evidence type="ECO:0000256" key="2">
    <source>
        <dbReference type="ARBA" id="ARBA00022692"/>
    </source>
</evidence>
<dbReference type="InterPro" id="IPR047817">
    <property type="entry name" value="ABC2_TM_bact-type"/>
</dbReference>
<evidence type="ECO:0000259" key="7">
    <source>
        <dbReference type="PROSITE" id="PS51012"/>
    </source>
</evidence>
<comment type="similarity">
    <text evidence="6">Belongs to the ABC-2 integral membrane protein family.</text>
</comment>
<feature type="transmembrane region" description="Helical" evidence="6">
    <location>
        <begin position="247"/>
        <end position="266"/>
    </location>
</feature>
<feature type="transmembrane region" description="Helical" evidence="6">
    <location>
        <begin position="154"/>
        <end position="175"/>
    </location>
</feature>
<evidence type="ECO:0000313" key="8">
    <source>
        <dbReference type="EMBL" id="MDK4291050.1"/>
    </source>
</evidence>
<evidence type="ECO:0000256" key="1">
    <source>
        <dbReference type="ARBA" id="ARBA00004141"/>
    </source>
</evidence>
<comment type="caution">
    <text evidence="9">The sequence shown here is derived from an EMBL/GenBank/DDBJ whole genome shotgun (WGS) entry which is preliminary data.</text>
</comment>
<dbReference type="EMBL" id="JASNUQ010000022">
    <property type="protein sequence ID" value="MDK4291050.1"/>
    <property type="molecule type" value="Genomic_DNA"/>
</dbReference>
<accession>A0AAP4BSV5</accession>
<keyword evidence="6" id="KW-0813">Transport</keyword>
<keyword evidence="2 6" id="KW-0812">Transmembrane</keyword>
<evidence type="ECO:0000256" key="6">
    <source>
        <dbReference type="RuleBase" id="RU361157"/>
    </source>
</evidence>
<feature type="transmembrane region" description="Helical" evidence="6">
    <location>
        <begin position="182"/>
        <end position="200"/>
    </location>
</feature>